<comment type="subcellular location">
    <subcellularLocation>
        <location evidence="2 15">Cytoplasm</location>
    </subcellularLocation>
</comment>
<feature type="domain" description="Phosphoribosyltransferase" evidence="16">
    <location>
        <begin position="10"/>
        <end position="160"/>
    </location>
</feature>
<dbReference type="GO" id="GO:0005829">
    <property type="term" value="C:cytosol"/>
    <property type="evidence" value="ECO:0007669"/>
    <property type="project" value="TreeGrafter"/>
</dbReference>
<dbReference type="SUPFAM" id="SSF53271">
    <property type="entry name" value="PRTase-like"/>
    <property type="match status" value="1"/>
</dbReference>
<evidence type="ECO:0000256" key="5">
    <source>
        <dbReference type="ARBA" id="ARBA00011895"/>
    </source>
</evidence>
<evidence type="ECO:0000256" key="15">
    <source>
        <dbReference type="RuleBase" id="RU364099"/>
    </source>
</evidence>
<comment type="pathway">
    <text evidence="3 15">Purine metabolism; IMP biosynthesis via salvage pathway; IMP from hypoxanthine: step 1/1.</text>
</comment>
<dbReference type="GO" id="GO:0000166">
    <property type="term" value="F:nucleotide binding"/>
    <property type="evidence" value="ECO:0007669"/>
    <property type="project" value="UniProtKB-KW"/>
</dbReference>
<evidence type="ECO:0000256" key="12">
    <source>
        <dbReference type="ARBA" id="ARBA00022842"/>
    </source>
</evidence>
<dbReference type="STRING" id="1618350.UR67_C0009G0019"/>
<evidence type="ECO:0000256" key="8">
    <source>
        <dbReference type="ARBA" id="ARBA00022679"/>
    </source>
</evidence>
<evidence type="ECO:0000256" key="10">
    <source>
        <dbReference type="ARBA" id="ARBA00022726"/>
    </source>
</evidence>
<dbReference type="PANTHER" id="PTHR43340">
    <property type="entry name" value="HYPOXANTHINE-GUANINE PHOSPHORIBOSYLTRANSFERASE"/>
    <property type="match status" value="1"/>
</dbReference>
<dbReference type="GO" id="GO:0004422">
    <property type="term" value="F:hypoxanthine phosphoribosyltransferase activity"/>
    <property type="evidence" value="ECO:0007669"/>
    <property type="project" value="InterPro"/>
</dbReference>
<evidence type="ECO:0000256" key="3">
    <source>
        <dbReference type="ARBA" id="ARBA00004669"/>
    </source>
</evidence>
<comment type="catalytic activity">
    <reaction evidence="13">
        <text>GMP + diphosphate = guanine + 5-phospho-alpha-D-ribose 1-diphosphate</text>
        <dbReference type="Rhea" id="RHEA:25424"/>
        <dbReference type="ChEBI" id="CHEBI:16235"/>
        <dbReference type="ChEBI" id="CHEBI:33019"/>
        <dbReference type="ChEBI" id="CHEBI:58017"/>
        <dbReference type="ChEBI" id="CHEBI:58115"/>
        <dbReference type="EC" id="2.4.2.8"/>
    </reaction>
    <physiologicalReaction direction="right-to-left" evidence="13">
        <dbReference type="Rhea" id="RHEA:25426"/>
    </physiologicalReaction>
</comment>
<comment type="catalytic activity">
    <reaction evidence="14">
        <text>IMP + diphosphate = hypoxanthine + 5-phospho-alpha-D-ribose 1-diphosphate</text>
        <dbReference type="Rhea" id="RHEA:17973"/>
        <dbReference type="ChEBI" id="CHEBI:17368"/>
        <dbReference type="ChEBI" id="CHEBI:33019"/>
        <dbReference type="ChEBI" id="CHEBI:58017"/>
        <dbReference type="ChEBI" id="CHEBI:58053"/>
        <dbReference type="EC" id="2.4.2.8"/>
    </reaction>
    <physiologicalReaction direction="right-to-left" evidence="14">
        <dbReference type="Rhea" id="RHEA:17975"/>
    </physiologicalReaction>
</comment>
<evidence type="ECO:0000256" key="9">
    <source>
        <dbReference type="ARBA" id="ARBA00022723"/>
    </source>
</evidence>
<evidence type="ECO:0000256" key="4">
    <source>
        <dbReference type="ARBA" id="ARBA00008391"/>
    </source>
</evidence>
<dbReference type="AlphaFoldDB" id="A0A0G0EP95"/>
<dbReference type="Proteomes" id="UP000034581">
    <property type="component" value="Unassembled WGS sequence"/>
</dbReference>
<dbReference type="GO" id="GO:0006178">
    <property type="term" value="P:guanine salvage"/>
    <property type="evidence" value="ECO:0007669"/>
    <property type="project" value="TreeGrafter"/>
</dbReference>
<gene>
    <name evidence="17" type="ORF">UR67_C0009G0019</name>
</gene>
<evidence type="ECO:0000259" key="16">
    <source>
        <dbReference type="Pfam" id="PF00156"/>
    </source>
</evidence>
<organism evidence="17 18">
    <name type="scientific">candidate division CPR3 bacterium GW2011_GWF2_35_18</name>
    <dbReference type="NCBI Taxonomy" id="1618350"/>
    <lineage>
        <taxon>Bacteria</taxon>
        <taxon>Bacteria division CPR3</taxon>
    </lineage>
</organism>
<dbReference type="InterPro" id="IPR000836">
    <property type="entry name" value="PRTase_dom"/>
</dbReference>
<evidence type="ECO:0000313" key="18">
    <source>
        <dbReference type="Proteomes" id="UP000034581"/>
    </source>
</evidence>
<proteinExistence type="inferred from homology"/>
<dbReference type="GO" id="GO:0006166">
    <property type="term" value="P:purine ribonucleoside salvage"/>
    <property type="evidence" value="ECO:0007669"/>
    <property type="project" value="UniProtKB-KW"/>
</dbReference>
<dbReference type="NCBIfam" id="TIGR01203">
    <property type="entry name" value="HGPRTase"/>
    <property type="match status" value="1"/>
</dbReference>
<dbReference type="GO" id="GO:0032264">
    <property type="term" value="P:IMP salvage"/>
    <property type="evidence" value="ECO:0007669"/>
    <property type="project" value="UniProtKB-UniPathway"/>
</dbReference>
<comment type="cofactor">
    <cofactor evidence="1 15">
        <name>Mg(2+)</name>
        <dbReference type="ChEBI" id="CHEBI:18420"/>
    </cofactor>
</comment>
<keyword evidence="10 15" id="KW-0660">Purine salvage</keyword>
<dbReference type="InterPro" id="IPR050408">
    <property type="entry name" value="HGPRT"/>
</dbReference>
<comment type="similarity">
    <text evidence="4 15">Belongs to the purine/pyrimidine phosphoribosyltransferase family.</text>
</comment>
<dbReference type="UniPathway" id="UPA00591">
    <property type="reaction ID" value="UER00648"/>
</dbReference>
<dbReference type="PANTHER" id="PTHR43340:SF1">
    <property type="entry name" value="HYPOXANTHINE PHOSPHORIBOSYLTRANSFERASE"/>
    <property type="match status" value="1"/>
</dbReference>
<dbReference type="InterPro" id="IPR005904">
    <property type="entry name" value="Hxn_phspho_trans"/>
</dbReference>
<keyword evidence="6 15" id="KW-0963">Cytoplasm</keyword>
<evidence type="ECO:0000256" key="11">
    <source>
        <dbReference type="ARBA" id="ARBA00022741"/>
    </source>
</evidence>
<protein>
    <recommendedName>
        <fullName evidence="5 15">Hypoxanthine phosphoribosyltransferase</fullName>
        <ecNumber evidence="5 15">2.4.2.8</ecNumber>
    </recommendedName>
</protein>
<keyword evidence="12 15" id="KW-0460">Magnesium</keyword>
<evidence type="ECO:0000313" key="17">
    <source>
        <dbReference type="EMBL" id="KKP69092.1"/>
    </source>
</evidence>
<dbReference type="GO" id="GO:0000287">
    <property type="term" value="F:magnesium ion binding"/>
    <property type="evidence" value="ECO:0007669"/>
    <property type="project" value="TreeGrafter"/>
</dbReference>
<dbReference type="Pfam" id="PF00156">
    <property type="entry name" value="Pribosyltran"/>
    <property type="match status" value="1"/>
</dbReference>
<sequence length="177" mass="20464">MTDQVLISKERIEKRLKEIAIKISEDVSNETIYMICVLKGSFIFTADLVRSLFEAGVKDIIIDFVEVDSNYADLGKIKSKPIIKRDIETDIKDKKVYLVEDIVDSGETLELLIKHFQEKQPQSLKTVSLLSKSSRRKVSITVNYLGFEIPDVWVFGYGLDNDEKDRHYPEIMMRKID</sequence>
<evidence type="ECO:0000256" key="1">
    <source>
        <dbReference type="ARBA" id="ARBA00001946"/>
    </source>
</evidence>
<evidence type="ECO:0000256" key="13">
    <source>
        <dbReference type="ARBA" id="ARBA00048811"/>
    </source>
</evidence>
<comment type="caution">
    <text evidence="17">The sequence shown here is derived from an EMBL/GenBank/DDBJ whole genome shotgun (WGS) entry which is preliminary data.</text>
</comment>
<keyword evidence="11 15" id="KW-0547">Nucleotide-binding</keyword>
<evidence type="ECO:0000256" key="14">
    <source>
        <dbReference type="ARBA" id="ARBA00049402"/>
    </source>
</evidence>
<name>A0A0G0EP95_UNCC3</name>
<dbReference type="GO" id="GO:0032263">
    <property type="term" value="P:GMP salvage"/>
    <property type="evidence" value="ECO:0007669"/>
    <property type="project" value="TreeGrafter"/>
</dbReference>
<accession>A0A0G0EP95</accession>
<dbReference type="CDD" id="cd06223">
    <property type="entry name" value="PRTases_typeI"/>
    <property type="match status" value="1"/>
</dbReference>
<reference evidence="17 18" key="1">
    <citation type="journal article" date="2015" name="Nature">
        <title>rRNA introns, odd ribosomes, and small enigmatic genomes across a large radiation of phyla.</title>
        <authorList>
            <person name="Brown C.T."/>
            <person name="Hug L.A."/>
            <person name="Thomas B.C."/>
            <person name="Sharon I."/>
            <person name="Castelle C.J."/>
            <person name="Singh A."/>
            <person name="Wilkins M.J."/>
            <person name="Williams K.H."/>
            <person name="Banfield J.F."/>
        </authorList>
    </citation>
    <scope>NUCLEOTIDE SEQUENCE [LARGE SCALE GENOMIC DNA]</scope>
</reference>
<keyword evidence="8 15" id="KW-0808">Transferase</keyword>
<dbReference type="Gene3D" id="3.40.50.2020">
    <property type="match status" value="1"/>
</dbReference>
<dbReference type="InterPro" id="IPR029057">
    <property type="entry name" value="PRTase-like"/>
</dbReference>
<keyword evidence="7 15" id="KW-0328">Glycosyltransferase</keyword>
<dbReference type="EMBL" id="LBQB01000009">
    <property type="protein sequence ID" value="KKP69092.1"/>
    <property type="molecule type" value="Genomic_DNA"/>
</dbReference>
<dbReference type="EC" id="2.4.2.8" evidence="5 15"/>
<evidence type="ECO:0000256" key="7">
    <source>
        <dbReference type="ARBA" id="ARBA00022676"/>
    </source>
</evidence>
<evidence type="ECO:0000256" key="2">
    <source>
        <dbReference type="ARBA" id="ARBA00004496"/>
    </source>
</evidence>
<dbReference type="GO" id="GO:0046100">
    <property type="term" value="P:hypoxanthine metabolic process"/>
    <property type="evidence" value="ECO:0007669"/>
    <property type="project" value="TreeGrafter"/>
</dbReference>
<dbReference type="GO" id="GO:0052657">
    <property type="term" value="F:guanine phosphoribosyltransferase activity"/>
    <property type="evidence" value="ECO:0007669"/>
    <property type="project" value="RHEA"/>
</dbReference>
<evidence type="ECO:0000256" key="6">
    <source>
        <dbReference type="ARBA" id="ARBA00022490"/>
    </source>
</evidence>
<keyword evidence="9 15" id="KW-0479">Metal-binding</keyword>